<organism evidence="1 2">
    <name type="scientific">Penicillium cosmopolitanum</name>
    <dbReference type="NCBI Taxonomy" id="1131564"/>
    <lineage>
        <taxon>Eukaryota</taxon>
        <taxon>Fungi</taxon>
        <taxon>Dikarya</taxon>
        <taxon>Ascomycota</taxon>
        <taxon>Pezizomycotina</taxon>
        <taxon>Eurotiomycetes</taxon>
        <taxon>Eurotiomycetidae</taxon>
        <taxon>Eurotiales</taxon>
        <taxon>Aspergillaceae</taxon>
        <taxon>Penicillium</taxon>
    </lineage>
</organism>
<sequence>MNIHSTTHTARFVNNNITISEEADVRLTLSDEKDTDESSILLCPGETKRNFTGKIICVGPYEVYCERPWQLSEDVEFDANKDVTVRDESE</sequence>
<dbReference type="AlphaFoldDB" id="A0A9W9SI96"/>
<keyword evidence="2" id="KW-1185">Reference proteome</keyword>
<proteinExistence type="predicted"/>
<protein>
    <submittedName>
        <fullName evidence="1">Uncharacterized protein</fullName>
    </submittedName>
</protein>
<dbReference type="GeneID" id="81375641"/>
<reference evidence="1" key="2">
    <citation type="journal article" date="2023" name="IMA Fungus">
        <title>Comparative genomic study of the Penicillium genus elucidates a diverse pangenome and 15 lateral gene transfer events.</title>
        <authorList>
            <person name="Petersen C."/>
            <person name="Sorensen T."/>
            <person name="Nielsen M.R."/>
            <person name="Sondergaard T.E."/>
            <person name="Sorensen J.L."/>
            <person name="Fitzpatrick D.A."/>
            <person name="Frisvad J.C."/>
            <person name="Nielsen K.L."/>
        </authorList>
    </citation>
    <scope>NUCLEOTIDE SEQUENCE</scope>
    <source>
        <strain evidence="1">IBT 29677</strain>
    </source>
</reference>
<evidence type="ECO:0000313" key="1">
    <source>
        <dbReference type="EMBL" id="KAJ5378905.1"/>
    </source>
</evidence>
<gene>
    <name evidence="1" type="ORF">N7509_012024</name>
</gene>
<name>A0A9W9SI96_9EURO</name>
<reference evidence="1" key="1">
    <citation type="submission" date="2022-12" db="EMBL/GenBank/DDBJ databases">
        <authorList>
            <person name="Petersen C."/>
        </authorList>
    </citation>
    <scope>NUCLEOTIDE SEQUENCE</scope>
    <source>
        <strain evidence="1">IBT 29677</strain>
    </source>
</reference>
<dbReference type="Proteomes" id="UP001147747">
    <property type="component" value="Unassembled WGS sequence"/>
</dbReference>
<dbReference type="EMBL" id="JAPZBU010000011">
    <property type="protein sequence ID" value="KAJ5378905.1"/>
    <property type="molecule type" value="Genomic_DNA"/>
</dbReference>
<comment type="caution">
    <text evidence="1">The sequence shown here is derived from an EMBL/GenBank/DDBJ whole genome shotgun (WGS) entry which is preliminary data.</text>
</comment>
<evidence type="ECO:0000313" key="2">
    <source>
        <dbReference type="Proteomes" id="UP001147747"/>
    </source>
</evidence>
<dbReference type="RefSeq" id="XP_056482691.1">
    <property type="nucleotide sequence ID" value="XM_056636661.1"/>
</dbReference>
<accession>A0A9W9SI96</accession>
<dbReference type="OrthoDB" id="4308660at2759"/>